<feature type="region of interest" description="Disordered" evidence="1">
    <location>
        <begin position="1"/>
        <end position="26"/>
    </location>
</feature>
<gene>
    <name evidence="2" type="primary">Nfu_g_1_023661</name>
</gene>
<organism evidence="2">
    <name type="scientific">Nothobranchius korthausae</name>
    <dbReference type="NCBI Taxonomy" id="1143690"/>
    <lineage>
        <taxon>Eukaryota</taxon>
        <taxon>Metazoa</taxon>
        <taxon>Chordata</taxon>
        <taxon>Craniata</taxon>
        <taxon>Vertebrata</taxon>
        <taxon>Euteleostomi</taxon>
        <taxon>Actinopterygii</taxon>
        <taxon>Neopterygii</taxon>
        <taxon>Teleostei</taxon>
        <taxon>Neoteleostei</taxon>
        <taxon>Acanthomorphata</taxon>
        <taxon>Ovalentaria</taxon>
        <taxon>Atherinomorphae</taxon>
        <taxon>Cyprinodontiformes</taxon>
        <taxon>Nothobranchiidae</taxon>
        <taxon>Nothobranchius</taxon>
    </lineage>
</organism>
<reference evidence="2" key="2">
    <citation type="submission" date="2016-06" db="EMBL/GenBank/DDBJ databases">
        <title>The genome of a short-lived fish provides insights into sex chromosome evolution and the genetic control of aging.</title>
        <authorList>
            <person name="Reichwald K."/>
            <person name="Felder M."/>
            <person name="Petzold A."/>
            <person name="Koch P."/>
            <person name="Groth M."/>
            <person name="Platzer M."/>
        </authorList>
    </citation>
    <scope>NUCLEOTIDE SEQUENCE</scope>
    <source>
        <tissue evidence="2">Brain</tissue>
    </source>
</reference>
<feature type="non-terminal residue" evidence="2">
    <location>
        <position position="54"/>
    </location>
</feature>
<evidence type="ECO:0000256" key="1">
    <source>
        <dbReference type="SAM" id="MobiDB-lite"/>
    </source>
</evidence>
<proteinExistence type="predicted"/>
<reference evidence="2" key="1">
    <citation type="submission" date="2016-05" db="EMBL/GenBank/DDBJ databases">
        <authorList>
            <person name="Lavstsen T."/>
            <person name="Jespersen J.S."/>
        </authorList>
    </citation>
    <scope>NUCLEOTIDE SEQUENCE</scope>
    <source>
        <tissue evidence="2">Brain</tissue>
    </source>
</reference>
<feature type="non-terminal residue" evidence="2">
    <location>
        <position position="1"/>
    </location>
</feature>
<dbReference type="EMBL" id="HAEC01014544">
    <property type="protein sequence ID" value="SBQ82761.1"/>
    <property type="molecule type" value="Transcribed_RNA"/>
</dbReference>
<sequence>THQPKYTQQLKKRVEHPRDKISAGHKNGVIYEIPRKLCSKPDGNPTRTIEHKKQ</sequence>
<protein>
    <submittedName>
        <fullName evidence="2">Uncharacterized protein</fullName>
    </submittedName>
</protein>
<name>A0A1A8HEX1_9TELE</name>
<dbReference type="AlphaFoldDB" id="A0A1A8HEX1"/>
<accession>A0A1A8HEX1</accession>
<evidence type="ECO:0000313" key="2">
    <source>
        <dbReference type="EMBL" id="SBQ82761.1"/>
    </source>
</evidence>